<evidence type="ECO:0000256" key="2">
    <source>
        <dbReference type="ARBA" id="ARBA00022448"/>
    </source>
</evidence>
<feature type="transmembrane region" description="Helical" evidence="8">
    <location>
        <begin position="103"/>
        <end position="119"/>
    </location>
</feature>
<keyword evidence="4 8" id="KW-1133">Transmembrane helix</keyword>
<feature type="domain" description="Major facilitator superfamily (MFS) profile" evidence="9">
    <location>
        <begin position="106"/>
        <end position="205"/>
    </location>
</feature>
<evidence type="ECO:0000256" key="4">
    <source>
        <dbReference type="ARBA" id="ARBA00022989"/>
    </source>
</evidence>
<sequence>MIEGEKSKEGKSEEGNQPHSLDKSSDEKSVDLKSVEGRKSGEGSVASAELAPKLESKSGERKLSSREKKQSFEEGVSKEGDVKKATKIDEREEKQRRRKKSSSIWKMLILILINILNYLDRMTVAGLLTAIQAFYDVNDTQGGLLWSVYMISATVIAPVWGFFGDRYNRKYLMTAGLVLWTCTVLLSTFVPKDVGVFYLSSYTDV</sequence>
<feature type="compositionally biased region" description="Basic and acidic residues" evidence="7">
    <location>
        <begin position="1"/>
        <end position="41"/>
    </location>
</feature>
<dbReference type="GO" id="GO:0016020">
    <property type="term" value="C:membrane"/>
    <property type="evidence" value="ECO:0007669"/>
    <property type="project" value="UniProtKB-SubCell"/>
</dbReference>
<evidence type="ECO:0000256" key="6">
    <source>
        <dbReference type="ARBA" id="ARBA00024338"/>
    </source>
</evidence>
<gene>
    <name evidence="10" type="ORF">CYNAS_LOCUS8720</name>
</gene>
<dbReference type="AlphaFoldDB" id="A0AA36M4H0"/>
<dbReference type="Pfam" id="PF07690">
    <property type="entry name" value="MFS_1"/>
    <property type="match status" value="1"/>
</dbReference>
<feature type="compositionally biased region" description="Basic and acidic residues" evidence="7">
    <location>
        <begin position="52"/>
        <end position="94"/>
    </location>
</feature>
<evidence type="ECO:0000256" key="5">
    <source>
        <dbReference type="ARBA" id="ARBA00023136"/>
    </source>
</evidence>
<dbReference type="GO" id="GO:0022857">
    <property type="term" value="F:transmembrane transporter activity"/>
    <property type="evidence" value="ECO:0007669"/>
    <property type="project" value="InterPro"/>
</dbReference>
<dbReference type="EMBL" id="CATQJL010000223">
    <property type="protein sequence ID" value="CAJ0596737.1"/>
    <property type="molecule type" value="Genomic_DNA"/>
</dbReference>
<organism evidence="10 11">
    <name type="scientific">Cylicocyclus nassatus</name>
    <name type="common">Nematode worm</name>
    <dbReference type="NCBI Taxonomy" id="53992"/>
    <lineage>
        <taxon>Eukaryota</taxon>
        <taxon>Metazoa</taxon>
        <taxon>Ecdysozoa</taxon>
        <taxon>Nematoda</taxon>
        <taxon>Chromadorea</taxon>
        <taxon>Rhabditida</taxon>
        <taxon>Rhabditina</taxon>
        <taxon>Rhabditomorpha</taxon>
        <taxon>Strongyloidea</taxon>
        <taxon>Strongylidae</taxon>
        <taxon>Cylicocyclus</taxon>
    </lineage>
</organism>
<dbReference type="PANTHER" id="PTHR23505">
    <property type="entry name" value="SPINSTER"/>
    <property type="match status" value="1"/>
</dbReference>
<comment type="subcellular location">
    <subcellularLocation>
        <location evidence="1">Membrane</location>
        <topology evidence="1">Multi-pass membrane protein</topology>
    </subcellularLocation>
</comment>
<reference evidence="10" key="1">
    <citation type="submission" date="2023-07" db="EMBL/GenBank/DDBJ databases">
        <authorList>
            <consortium name="CYATHOMIX"/>
        </authorList>
    </citation>
    <scope>NUCLEOTIDE SEQUENCE</scope>
    <source>
        <strain evidence="10">N/A</strain>
    </source>
</reference>
<keyword evidence="2" id="KW-0813">Transport</keyword>
<dbReference type="InterPro" id="IPR044770">
    <property type="entry name" value="MFS_spinster-like"/>
</dbReference>
<evidence type="ECO:0000259" key="9">
    <source>
        <dbReference type="PROSITE" id="PS50850"/>
    </source>
</evidence>
<dbReference type="PROSITE" id="PS50850">
    <property type="entry name" value="MFS"/>
    <property type="match status" value="1"/>
</dbReference>
<keyword evidence="11" id="KW-1185">Reference proteome</keyword>
<dbReference type="Gene3D" id="1.20.1250.20">
    <property type="entry name" value="MFS general substrate transporter like domains"/>
    <property type="match status" value="1"/>
</dbReference>
<feature type="region of interest" description="Disordered" evidence="7">
    <location>
        <begin position="1"/>
        <end position="94"/>
    </location>
</feature>
<dbReference type="SUPFAM" id="SSF103473">
    <property type="entry name" value="MFS general substrate transporter"/>
    <property type="match status" value="1"/>
</dbReference>
<dbReference type="PANTHER" id="PTHR23505:SF79">
    <property type="entry name" value="PROTEIN SPINSTER"/>
    <property type="match status" value="1"/>
</dbReference>
<keyword evidence="5 8" id="KW-0472">Membrane</keyword>
<protein>
    <recommendedName>
        <fullName evidence="9">Major facilitator superfamily (MFS) profile domain-containing protein</fullName>
    </recommendedName>
</protein>
<evidence type="ECO:0000256" key="7">
    <source>
        <dbReference type="SAM" id="MobiDB-lite"/>
    </source>
</evidence>
<evidence type="ECO:0000256" key="1">
    <source>
        <dbReference type="ARBA" id="ARBA00004141"/>
    </source>
</evidence>
<evidence type="ECO:0000313" key="10">
    <source>
        <dbReference type="EMBL" id="CAJ0596737.1"/>
    </source>
</evidence>
<proteinExistence type="inferred from homology"/>
<dbReference type="Proteomes" id="UP001176961">
    <property type="component" value="Unassembled WGS sequence"/>
</dbReference>
<evidence type="ECO:0000256" key="8">
    <source>
        <dbReference type="SAM" id="Phobius"/>
    </source>
</evidence>
<dbReference type="InterPro" id="IPR011701">
    <property type="entry name" value="MFS"/>
</dbReference>
<dbReference type="InterPro" id="IPR020846">
    <property type="entry name" value="MFS_dom"/>
</dbReference>
<accession>A0AA36M4H0</accession>
<comment type="similarity">
    <text evidence="6">Belongs to the major facilitator superfamily. Spinster (TC 2.A.1.49) family.</text>
</comment>
<feature type="transmembrane region" description="Helical" evidence="8">
    <location>
        <begin position="171"/>
        <end position="190"/>
    </location>
</feature>
<comment type="caution">
    <text evidence="10">The sequence shown here is derived from an EMBL/GenBank/DDBJ whole genome shotgun (WGS) entry which is preliminary data.</text>
</comment>
<dbReference type="InterPro" id="IPR036259">
    <property type="entry name" value="MFS_trans_sf"/>
</dbReference>
<evidence type="ECO:0000256" key="3">
    <source>
        <dbReference type="ARBA" id="ARBA00022692"/>
    </source>
</evidence>
<keyword evidence="3 8" id="KW-0812">Transmembrane</keyword>
<feature type="transmembrane region" description="Helical" evidence="8">
    <location>
        <begin position="144"/>
        <end position="164"/>
    </location>
</feature>
<name>A0AA36M4H0_CYLNA</name>
<evidence type="ECO:0000313" key="11">
    <source>
        <dbReference type="Proteomes" id="UP001176961"/>
    </source>
</evidence>